<feature type="transmembrane region" description="Helical" evidence="1">
    <location>
        <begin position="170"/>
        <end position="189"/>
    </location>
</feature>
<reference evidence="2" key="1">
    <citation type="submission" date="2023-04" db="EMBL/GenBank/DDBJ databases">
        <title>Complete genome sequence of Temperatibacter marinus.</title>
        <authorList>
            <person name="Rong J.-C."/>
            <person name="Yi M.-L."/>
            <person name="Zhao Q."/>
        </authorList>
    </citation>
    <scope>NUCLEOTIDE SEQUENCE</scope>
    <source>
        <strain evidence="2">NBRC 110045</strain>
    </source>
</reference>
<feature type="transmembrane region" description="Helical" evidence="1">
    <location>
        <begin position="57"/>
        <end position="76"/>
    </location>
</feature>
<keyword evidence="1" id="KW-1133">Transmembrane helix</keyword>
<keyword evidence="1" id="KW-0472">Membrane</keyword>
<sequence length="229" mass="25357">MTKETLKSAKAEQRSEEIDIKTVKIDRPETTAEENLALIRHMMEAGRKRARIDGSHLIIWGGLLMLAFYAQYASVVGKIPETIVGIWVPIALIGTALSFYYGKRDAERSEGNTHIRVYSYAWMMTGIGSGLYFAISMAMGAFSPLAITLICSSLFGAAFFIIASITRLDALFIPAFGWWSIMTYFGSMQNLDKESLLLMAASCALFILLPGFVMRRAHSLTSKDKVSVS</sequence>
<evidence type="ECO:0000256" key="1">
    <source>
        <dbReference type="SAM" id="Phobius"/>
    </source>
</evidence>
<protein>
    <submittedName>
        <fullName evidence="2">Uncharacterized protein</fullName>
    </submittedName>
</protein>
<accession>A0AA52EJ44</accession>
<dbReference type="AlphaFoldDB" id="A0AA52EJ44"/>
<dbReference type="RefSeq" id="WP_310799307.1">
    <property type="nucleotide sequence ID" value="NZ_CP123872.1"/>
</dbReference>
<keyword evidence="3" id="KW-1185">Reference proteome</keyword>
<evidence type="ECO:0000313" key="2">
    <source>
        <dbReference type="EMBL" id="WND03454.1"/>
    </source>
</evidence>
<feature type="transmembrane region" description="Helical" evidence="1">
    <location>
        <begin position="82"/>
        <end position="101"/>
    </location>
</feature>
<dbReference type="Proteomes" id="UP001268683">
    <property type="component" value="Chromosome"/>
</dbReference>
<feature type="transmembrane region" description="Helical" evidence="1">
    <location>
        <begin position="195"/>
        <end position="213"/>
    </location>
</feature>
<feature type="transmembrane region" description="Helical" evidence="1">
    <location>
        <begin position="117"/>
        <end position="135"/>
    </location>
</feature>
<keyword evidence="1" id="KW-0812">Transmembrane</keyword>
<evidence type="ECO:0000313" key="3">
    <source>
        <dbReference type="Proteomes" id="UP001268683"/>
    </source>
</evidence>
<organism evidence="2 3">
    <name type="scientific">Temperatibacter marinus</name>
    <dbReference type="NCBI Taxonomy" id="1456591"/>
    <lineage>
        <taxon>Bacteria</taxon>
        <taxon>Pseudomonadati</taxon>
        <taxon>Pseudomonadota</taxon>
        <taxon>Alphaproteobacteria</taxon>
        <taxon>Kordiimonadales</taxon>
        <taxon>Temperatibacteraceae</taxon>
        <taxon>Temperatibacter</taxon>
    </lineage>
</organism>
<feature type="transmembrane region" description="Helical" evidence="1">
    <location>
        <begin position="141"/>
        <end position="163"/>
    </location>
</feature>
<dbReference type="EMBL" id="CP123872">
    <property type="protein sequence ID" value="WND03454.1"/>
    <property type="molecule type" value="Genomic_DNA"/>
</dbReference>
<gene>
    <name evidence="2" type="ORF">QGN29_03595</name>
</gene>
<name>A0AA52EJ44_9PROT</name>
<proteinExistence type="predicted"/>
<dbReference type="KEGG" id="tmk:QGN29_03595"/>